<keyword evidence="2" id="KW-1185">Reference proteome</keyword>
<organism evidence="1">
    <name type="scientific">Oikopleura dioica</name>
    <name type="common">Tunicate</name>
    <dbReference type="NCBI Taxonomy" id="34765"/>
    <lineage>
        <taxon>Eukaryota</taxon>
        <taxon>Metazoa</taxon>
        <taxon>Chordata</taxon>
        <taxon>Tunicata</taxon>
        <taxon>Appendicularia</taxon>
        <taxon>Copelata</taxon>
        <taxon>Oikopleuridae</taxon>
        <taxon>Oikopleura</taxon>
    </lineage>
</organism>
<dbReference type="EMBL" id="FN653015">
    <property type="protein sequence ID" value="CBY20155.1"/>
    <property type="molecule type" value="Genomic_DNA"/>
</dbReference>
<evidence type="ECO:0000313" key="1">
    <source>
        <dbReference type="EMBL" id="CBY20155.1"/>
    </source>
</evidence>
<reference evidence="1" key="1">
    <citation type="journal article" date="2010" name="Science">
        <title>Plasticity of animal genome architecture unmasked by rapid evolution of a pelagic tunicate.</title>
        <authorList>
            <person name="Denoeud F."/>
            <person name="Henriet S."/>
            <person name="Mungpakdee S."/>
            <person name="Aury J.M."/>
            <person name="Da Silva C."/>
            <person name="Brinkmann H."/>
            <person name="Mikhaleva J."/>
            <person name="Olsen L.C."/>
            <person name="Jubin C."/>
            <person name="Canestro C."/>
            <person name="Bouquet J.M."/>
            <person name="Danks G."/>
            <person name="Poulain J."/>
            <person name="Campsteijn C."/>
            <person name="Adamski M."/>
            <person name="Cross I."/>
            <person name="Yadetie F."/>
            <person name="Muffato M."/>
            <person name="Louis A."/>
            <person name="Butcher S."/>
            <person name="Tsagkogeorga G."/>
            <person name="Konrad A."/>
            <person name="Singh S."/>
            <person name="Jensen M.F."/>
            <person name="Cong E.H."/>
            <person name="Eikeseth-Otteraa H."/>
            <person name="Noel B."/>
            <person name="Anthouard V."/>
            <person name="Porcel B.M."/>
            <person name="Kachouri-Lafond R."/>
            <person name="Nishino A."/>
            <person name="Ugolini M."/>
            <person name="Chourrout P."/>
            <person name="Nishida H."/>
            <person name="Aasland R."/>
            <person name="Huzurbazar S."/>
            <person name="Westhof E."/>
            <person name="Delsuc F."/>
            <person name="Lehrach H."/>
            <person name="Reinhardt R."/>
            <person name="Weissenbach J."/>
            <person name="Roy S.W."/>
            <person name="Artiguenave F."/>
            <person name="Postlethwait J.H."/>
            <person name="Manak J.R."/>
            <person name="Thompson E.M."/>
            <person name="Jaillon O."/>
            <person name="Du Pasquier L."/>
            <person name="Boudinot P."/>
            <person name="Liberles D.A."/>
            <person name="Volff J.N."/>
            <person name="Philippe H."/>
            <person name="Lenhard B."/>
            <person name="Roest Crollius H."/>
            <person name="Wincker P."/>
            <person name="Chourrout D."/>
        </authorList>
    </citation>
    <scope>NUCLEOTIDE SEQUENCE [LARGE SCALE GENOMIC DNA]</scope>
</reference>
<evidence type="ECO:0000313" key="2">
    <source>
        <dbReference type="Proteomes" id="UP000001307"/>
    </source>
</evidence>
<dbReference type="Proteomes" id="UP000001307">
    <property type="component" value="Unassembled WGS sequence"/>
</dbReference>
<protein>
    <submittedName>
        <fullName evidence="1">Uncharacterized protein</fullName>
    </submittedName>
</protein>
<accession>E4WQS2</accession>
<sequence>MTFHNCSIFHFIESKQVQCLNSVFSLQGAS</sequence>
<dbReference type="AlphaFoldDB" id="E4WQS2"/>
<name>E4WQS2_OIKDI</name>
<dbReference type="InParanoid" id="E4WQS2"/>
<gene>
    <name evidence="1" type="ORF">GSOID_T00000139001</name>
</gene>
<proteinExistence type="predicted"/>